<dbReference type="InterPro" id="IPR023393">
    <property type="entry name" value="START-like_dom_sf"/>
</dbReference>
<feature type="domain" description="Activator of Hsp90 ATPase homologue 1/2-like C-terminal" evidence="2">
    <location>
        <begin position="18"/>
        <end position="138"/>
    </location>
</feature>
<dbReference type="SUPFAM" id="SSF55961">
    <property type="entry name" value="Bet v1-like"/>
    <property type="match status" value="2"/>
</dbReference>
<keyword evidence="4" id="KW-1185">Reference proteome</keyword>
<reference evidence="3 4" key="1">
    <citation type="submission" date="2018-03" db="EMBL/GenBank/DDBJ databases">
        <title>Genomic Encyclopedia of Archaeal and Bacterial Type Strains, Phase II (KMG-II): from individual species to whole genera.</title>
        <authorList>
            <person name="Goeker M."/>
        </authorList>
    </citation>
    <scope>NUCLEOTIDE SEQUENCE [LARGE SCALE GENOMIC DNA]</scope>
    <source>
        <strain evidence="3 4">DSM 45312</strain>
    </source>
</reference>
<evidence type="ECO:0000259" key="2">
    <source>
        <dbReference type="Pfam" id="PF08327"/>
    </source>
</evidence>
<dbReference type="EMBL" id="PYGA01000016">
    <property type="protein sequence ID" value="PSK93776.1"/>
    <property type="molecule type" value="Genomic_DNA"/>
</dbReference>
<gene>
    <name evidence="3" type="ORF">CLV63_116183</name>
</gene>
<comment type="similarity">
    <text evidence="1">Belongs to the AHA1 family.</text>
</comment>
<dbReference type="OrthoDB" id="9803476at2"/>
<proteinExistence type="inferred from homology"/>
<dbReference type="Pfam" id="PF08327">
    <property type="entry name" value="AHSA1"/>
    <property type="match status" value="1"/>
</dbReference>
<comment type="caution">
    <text evidence="3">The sequence shown here is derived from an EMBL/GenBank/DDBJ whole genome shotgun (WGS) entry which is preliminary data.</text>
</comment>
<organism evidence="3 4">
    <name type="scientific">Murinocardiopsis flavida</name>
    <dbReference type="NCBI Taxonomy" id="645275"/>
    <lineage>
        <taxon>Bacteria</taxon>
        <taxon>Bacillati</taxon>
        <taxon>Actinomycetota</taxon>
        <taxon>Actinomycetes</taxon>
        <taxon>Streptosporangiales</taxon>
        <taxon>Nocardiopsidaceae</taxon>
        <taxon>Murinocardiopsis</taxon>
    </lineage>
</organism>
<evidence type="ECO:0000256" key="1">
    <source>
        <dbReference type="ARBA" id="ARBA00006817"/>
    </source>
</evidence>
<dbReference type="Gene3D" id="3.30.530.20">
    <property type="match status" value="2"/>
</dbReference>
<dbReference type="InterPro" id="IPR013538">
    <property type="entry name" value="ASHA1/2-like_C"/>
</dbReference>
<evidence type="ECO:0000313" key="3">
    <source>
        <dbReference type="EMBL" id="PSK93776.1"/>
    </source>
</evidence>
<evidence type="ECO:0000313" key="4">
    <source>
        <dbReference type="Proteomes" id="UP000240542"/>
    </source>
</evidence>
<dbReference type="CDD" id="cd08899">
    <property type="entry name" value="SRPBCC_CalC_Aha1-like_6"/>
    <property type="match status" value="1"/>
</dbReference>
<accession>A0A2P8D976</accession>
<name>A0A2P8D976_9ACTN</name>
<sequence>MQITDGRPVLRFERRFAHPRQTVWRAITDPAEMRHWFPAVLHAEQRVGAPIRFVFEDADPDEEALHEDGEILELDPLKVFSFSWDDSVLRFELLPDGPGCRLVFTHALGGSGTWGDRASAARQAAGWHGCLRALDARLDGRTESFEGTWWFALAEQYIEDFGLAEGTVTEGGDGYVVRFERDFVQSPEEVWGFLTEGDEPALGQAPPITFTHGYQTPGTVTALEPARVLEYTWLGGDGAPAGRVRYDLAVQDPIGCRMVVTQTVPADAADVVPVALAAGQVLLEVLFAAVHGDVRCPWPEERTEELRRGYAARLA</sequence>
<dbReference type="AlphaFoldDB" id="A0A2P8D976"/>
<protein>
    <submittedName>
        <fullName evidence="3">Uncharacterized protein YndB with AHSA1/START domain</fullName>
    </submittedName>
</protein>
<dbReference type="Proteomes" id="UP000240542">
    <property type="component" value="Unassembled WGS sequence"/>
</dbReference>